<dbReference type="AlphaFoldDB" id="A0A242NXG9"/>
<comment type="caution">
    <text evidence="10">The sequence shown here is derived from an EMBL/GenBank/DDBJ whole genome shotgun (WGS) entry which is preliminary data.</text>
</comment>
<evidence type="ECO:0000256" key="8">
    <source>
        <dbReference type="ARBA" id="ARBA00022985"/>
    </source>
</evidence>
<comment type="similarity">
    <text evidence="3">Belongs to the glycosyltransferase 8 family.</text>
</comment>
<evidence type="ECO:0000256" key="6">
    <source>
        <dbReference type="ARBA" id="ARBA00022723"/>
    </source>
</evidence>
<evidence type="ECO:0000313" key="11">
    <source>
        <dbReference type="Proteomes" id="UP000194968"/>
    </source>
</evidence>
<accession>A0A242NXG9</accession>
<keyword evidence="7" id="KW-0460">Magnesium</keyword>
<dbReference type="InterPro" id="IPR002495">
    <property type="entry name" value="Glyco_trans_8"/>
</dbReference>
<dbReference type="Pfam" id="PF08437">
    <property type="entry name" value="Glyco_transf_8C"/>
    <property type="match status" value="1"/>
</dbReference>
<dbReference type="GO" id="GO:0046872">
    <property type="term" value="F:metal ion binding"/>
    <property type="evidence" value="ECO:0007669"/>
    <property type="project" value="UniProtKB-KW"/>
</dbReference>
<evidence type="ECO:0000256" key="4">
    <source>
        <dbReference type="ARBA" id="ARBA00022676"/>
    </source>
</evidence>
<evidence type="ECO:0000256" key="7">
    <source>
        <dbReference type="ARBA" id="ARBA00022842"/>
    </source>
</evidence>
<protein>
    <recommendedName>
        <fullName evidence="9">Glycosyl transferase family 8 C-terminal domain-containing protein</fullName>
    </recommendedName>
</protein>
<comment type="cofactor">
    <cofactor evidence="1">
        <name>Mg(2+)</name>
        <dbReference type="ChEBI" id="CHEBI:18420"/>
    </cofactor>
</comment>
<dbReference type="OrthoDB" id="9807549at2"/>
<dbReference type="CDD" id="cd04194">
    <property type="entry name" value="GT8_A4GalT_like"/>
    <property type="match status" value="1"/>
</dbReference>
<keyword evidence="6" id="KW-0479">Metal-binding</keyword>
<name>A0A242NXG9_9GAMM</name>
<dbReference type="InterPro" id="IPR050748">
    <property type="entry name" value="Glycosyltrans_8_dom-fam"/>
</dbReference>
<comment type="pathway">
    <text evidence="2">Bacterial outer membrane biogenesis; LPS core biosynthesis.</text>
</comment>
<evidence type="ECO:0000256" key="2">
    <source>
        <dbReference type="ARBA" id="ARBA00004713"/>
    </source>
</evidence>
<dbReference type="InterPro" id="IPR013645">
    <property type="entry name" value="Glyco_transf_8N"/>
</dbReference>
<evidence type="ECO:0000259" key="9">
    <source>
        <dbReference type="Pfam" id="PF08437"/>
    </source>
</evidence>
<dbReference type="Gene3D" id="3.90.550.10">
    <property type="entry name" value="Spore Coat Polysaccharide Biosynthesis Protein SpsA, Chain A"/>
    <property type="match status" value="1"/>
</dbReference>
<dbReference type="RefSeq" id="WP_086319701.1">
    <property type="nucleotide sequence ID" value="NZ_NASD01000007.1"/>
</dbReference>
<organism evidence="10 11">
    <name type="scientific">Gilliamella apis</name>
    <dbReference type="NCBI Taxonomy" id="1970738"/>
    <lineage>
        <taxon>Bacteria</taxon>
        <taxon>Pseudomonadati</taxon>
        <taxon>Pseudomonadota</taxon>
        <taxon>Gammaproteobacteria</taxon>
        <taxon>Orbales</taxon>
        <taxon>Orbaceae</taxon>
        <taxon>Gilliamella</taxon>
    </lineage>
</organism>
<dbReference type="GO" id="GO:0008918">
    <property type="term" value="F:lipopolysaccharide 3-alpha-galactosyltransferase activity"/>
    <property type="evidence" value="ECO:0007669"/>
    <property type="project" value="InterPro"/>
</dbReference>
<dbReference type="PANTHER" id="PTHR13778">
    <property type="entry name" value="GLYCOSYLTRANSFERASE 8 DOMAIN-CONTAINING PROTEIN"/>
    <property type="match status" value="1"/>
</dbReference>
<dbReference type="Proteomes" id="UP000194968">
    <property type="component" value="Unassembled WGS sequence"/>
</dbReference>
<evidence type="ECO:0000313" key="10">
    <source>
        <dbReference type="EMBL" id="OTQ54497.1"/>
    </source>
</evidence>
<dbReference type="InterPro" id="IPR029044">
    <property type="entry name" value="Nucleotide-diphossugar_trans"/>
</dbReference>
<keyword evidence="8" id="KW-0448">Lipopolysaccharide biosynthesis</keyword>
<evidence type="ECO:0000256" key="1">
    <source>
        <dbReference type="ARBA" id="ARBA00001946"/>
    </source>
</evidence>
<keyword evidence="5" id="KW-0808">Transferase</keyword>
<evidence type="ECO:0000256" key="3">
    <source>
        <dbReference type="ARBA" id="ARBA00006351"/>
    </source>
</evidence>
<reference evidence="10 11" key="1">
    <citation type="submission" date="2017-03" db="EMBL/GenBank/DDBJ databases">
        <title>Comparative genomics of honeybee gut symbionts reveal geographically distinct and subgroup specific antibiotic resistance.</title>
        <authorList>
            <person name="Ludvigsen J."/>
            <person name="Porcellato D."/>
            <person name="Labee-Lund T.M."/>
            <person name="Amdam G.V."/>
            <person name="Rudi K."/>
        </authorList>
    </citation>
    <scope>NUCLEOTIDE SEQUENCE [LARGE SCALE GENOMIC DNA]</scope>
    <source>
        <strain evidence="10 11">A-4-12</strain>
    </source>
</reference>
<dbReference type="PANTHER" id="PTHR13778:SF47">
    <property type="entry name" value="LIPOPOLYSACCHARIDE 1,3-GALACTOSYLTRANSFERASE"/>
    <property type="match status" value="1"/>
</dbReference>
<evidence type="ECO:0000256" key="5">
    <source>
        <dbReference type="ARBA" id="ARBA00022679"/>
    </source>
</evidence>
<feature type="domain" description="Glycosyl transferase family 8 C-terminal" evidence="9">
    <location>
        <begin position="270"/>
        <end position="325"/>
    </location>
</feature>
<keyword evidence="4" id="KW-0328">Glycosyltransferase</keyword>
<dbReference type="Pfam" id="PF01501">
    <property type="entry name" value="Glyco_transf_8"/>
    <property type="match status" value="1"/>
</dbReference>
<sequence length="328" mass="37960">MENDMHYSDKFLKNILVLNKNVQVTEGYHIAYCFDDNYAMPAGLSLMSVIENNPNIAINFHLFTNNLSKQNLAHFETLAKQFDCSITCYEIDSNFSVNSDTLVLGISIATCLRFIVPEVLEKITSRVLYLDCDTLCVGNLEGLFNRDLTNKIAAVVPDIENMQNTQGKRYGIPYGEYFNAGVIFFNTLLWNHNKLTEKTFQLINDGNVYTFADQDVLNIVMKENTLLLTSDYNNLTALTVNGNEDAKVNKTTKIIHYITKNKPWHQPYRTNLFDYYFTNSPWKDMLLPFYNDNKTSSIRAYAKLMFKQKKYLSGIKHYIIYLKTKFKK</sequence>
<dbReference type="EMBL" id="NASK01000030">
    <property type="protein sequence ID" value="OTQ54497.1"/>
    <property type="molecule type" value="Genomic_DNA"/>
</dbReference>
<dbReference type="SUPFAM" id="SSF53448">
    <property type="entry name" value="Nucleotide-diphospho-sugar transferases"/>
    <property type="match status" value="1"/>
</dbReference>
<proteinExistence type="inferred from homology"/>
<gene>
    <name evidence="10" type="ORF">B6D06_00180</name>
</gene>